<accession>A0A0A9AW92</accession>
<dbReference type="EMBL" id="GBRH01242479">
    <property type="protein sequence ID" value="JAD55416.1"/>
    <property type="molecule type" value="Transcribed_RNA"/>
</dbReference>
<organism evidence="1">
    <name type="scientific">Arundo donax</name>
    <name type="common">Giant reed</name>
    <name type="synonym">Donax arundinaceus</name>
    <dbReference type="NCBI Taxonomy" id="35708"/>
    <lineage>
        <taxon>Eukaryota</taxon>
        <taxon>Viridiplantae</taxon>
        <taxon>Streptophyta</taxon>
        <taxon>Embryophyta</taxon>
        <taxon>Tracheophyta</taxon>
        <taxon>Spermatophyta</taxon>
        <taxon>Magnoliopsida</taxon>
        <taxon>Liliopsida</taxon>
        <taxon>Poales</taxon>
        <taxon>Poaceae</taxon>
        <taxon>PACMAD clade</taxon>
        <taxon>Arundinoideae</taxon>
        <taxon>Arundineae</taxon>
        <taxon>Arundo</taxon>
    </lineage>
</organism>
<protein>
    <submittedName>
        <fullName evidence="1">Uncharacterized protein</fullName>
    </submittedName>
</protein>
<dbReference type="AlphaFoldDB" id="A0A0A9AW92"/>
<proteinExistence type="predicted"/>
<reference evidence="1" key="1">
    <citation type="submission" date="2014-09" db="EMBL/GenBank/DDBJ databases">
        <authorList>
            <person name="Magalhaes I.L.F."/>
            <person name="Oliveira U."/>
            <person name="Santos F.R."/>
            <person name="Vidigal T.H.D.A."/>
            <person name="Brescovit A.D."/>
            <person name="Santos A.J."/>
        </authorList>
    </citation>
    <scope>NUCLEOTIDE SEQUENCE</scope>
    <source>
        <tissue evidence="1">Shoot tissue taken approximately 20 cm above the soil surface</tissue>
    </source>
</reference>
<reference evidence="1" key="2">
    <citation type="journal article" date="2015" name="Data Brief">
        <title>Shoot transcriptome of the giant reed, Arundo donax.</title>
        <authorList>
            <person name="Barrero R.A."/>
            <person name="Guerrero F.D."/>
            <person name="Moolhuijzen P."/>
            <person name="Goolsby J.A."/>
            <person name="Tidwell J."/>
            <person name="Bellgard S.E."/>
            <person name="Bellgard M.I."/>
        </authorList>
    </citation>
    <scope>NUCLEOTIDE SEQUENCE</scope>
    <source>
        <tissue evidence="1">Shoot tissue taken approximately 20 cm above the soil surface</tissue>
    </source>
</reference>
<name>A0A0A9AW92_ARUDO</name>
<sequence length="58" mass="7003">MSQQQNNDTFTCLQDPISWRQLLLFEFPKWLHVSSNYIVIYIQQELLHPIIPCHSECR</sequence>
<evidence type="ECO:0000313" key="1">
    <source>
        <dbReference type="EMBL" id="JAD55416.1"/>
    </source>
</evidence>